<feature type="compositionally biased region" description="Polar residues" evidence="5">
    <location>
        <begin position="28"/>
        <end position="38"/>
    </location>
</feature>
<dbReference type="FunFam" id="3.40.50.300:FF:003021">
    <property type="entry name" value="Uncharacterized protein (Fragment)"/>
    <property type="match status" value="1"/>
</dbReference>
<evidence type="ECO:0000259" key="7">
    <source>
        <dbReference type="PROSITE" id="PS51194"/>
    </source>
</evidence>
<feature type="region of interest" description="Disordered" evidence="5">
    <location>
        <begin position="131"/>
        <end position="185"/>
    </location>
</feature>
<dbReference type="InterPro" id="IPR014001">
    <property type="entry name" value="Helicase_ATP-bd"/>
</dbReference>
<feature type="compositionally biased region" description="Polar residues" evidence="5">
    <location>
        <begin position="131"/>
        <end position="149"/>
    </location>
</feature>
<dbReference type="PROSITE" id="PS51194">
    <property type="entry name" value="HELICASE_CTER"/>
    <property type="match status" value="1"/>
</dbReference>
<dbReference type="STRING" id="46731.A0A3M6U6T9"/>
<feature type="domain" description="Helicase C-terminal" evidence="7">
    <location>
        <begin position="567"/>
        <end position="722"/>
    </location>
</feature>
<dbReference type="SMART" id="SM00487">
    <property type="entry name" value="DEXDc"/>
    <property type="match status" value="1"/>
</dbReference>
<accession>A0A3M6U6T9</accession>
<reference evidence="9 10" key="1">
    <citation type="journal article" date="2018" name="Sci. Rep.">
        <title>Comparative analysis of the Pocillopora damicornis genome highlights role of immune system in coral evolution.</title>
        <authorList>
            <person name="Cunning R."/>
            <person name="Bay R.A."/>
            <person name="Gillette P."/>
            <person name="Baker A.C."/>
            <person name="Traylor-Knowles N."/>
        </authorList>
    </citation>
    <scope>NUCLEOTIDE SEQUENCE [LARGE SCALE GENOMIC DNA]</scope>
    <source>
        <strain evidence="9">RSMAS</strain>
        <tissue evidence="9">Whole animal</tissue>
    </source>
</reference>
<dbReference type="InterPro" id="IPR001650">
    <property type="entry name" value="Helicase_C-like"/>
</dbReference>
<dbReference type="Gene3D" id="3.40.50.300">
    <property type="entry name" value="P-loop containing nucleotide triphosphate hydrolases"/>
    <property type="match status" value="1"/>
</dbReference>
<keyword evidence="3" id="KW-0539">Nucleus</keyword>
<name>A0A3M6U6T9_POCDA</name>
<feature type="compositionally biased region" description="Basic and acidic residues" evidence="5">
    <location>
        <begin position="776"/>
        <end position="795"/>
    </location>
</feature>
<gene>
    <name evidence="9" type="ORF">pdam_00015316</name>
</gene>
<dbReference type="PROSITE" id="PS51192">
    <property type="entry name" value="HELICASE_ATP_BIND_1"/>
    <property type="match status" value="1"/>
</dbReference>
<dbReference type="OrthoDB" id="605656at2759"/>
<dbReference type="InterPro" id="IPR027417">
    <property type="entry name" value="P-loop_NTPase"/>
</dbReference>
<keyword evidence="2" id="KW-0378">Hydrolase</keyword>
<dbReference type="InterPro" id="IPR000330">
    <property type="entry name" value="SNF2_N"/>
</dbReference>
<evidence type="ECO:0000256" key="1">
    <source>
        <dbReference type="ARBA" id="ARBA00004123"/>
    </source>
</evidence>
<dbReference type="PANTHER" id="PTHR45766:SF6">
    <property type="entry name" value="SWI_SNF-RELATED MATRIX-ASSOCIATED ACTIN-DEPENDENT REGULATOR OF CHROMATIN SUBFAMILY A-LIKE PROTEIN 1"/>
    <property type="match status" value="1"/>
</dbReference>
<dbReference type="AlphaFoldDB" id="A0A3M6U6T9"/>
<dbReference type="GO" id="GO:0016787">
    <property type="term" value="F:hydrolase activity"/>
    <property type="evidence" value="ECO:0007669"/>
    <property type="project" value="UniProtKB-KW"/>
</dbReference>
<feature type="domain" description="Helicase ATP-binding" evidence="6">
    <location>
        <begin position="304"/>
        <end position="460"/>
    </location>
</feature>
<protein>
    <recommendedName>
        <fullName evidence="11">SWI/SNF-related matrix-associated actin-dependent regulator of chromatin subfamily A-like protein 1</fullName>
    </recommendedName>
</protein>
<dbReference type="Proteomes" id="UP000275408">
    <property type="component" value="Unassembled WGS sequence"/>
</dbReference>
<dbReference type="GO" id="GO:0043596">
    <property type="term" value="C:nuclear replication fork"/>
    <property type="evidence" value="ECO:0007669"/>
    <property type="project" value="TreeGrafter"/>
</dbReference>
<dbReference type="GO" id="GO:0005524">
    <property type="term" value="F:ATP binding"/>
    <property type="evidence" value="ECO:0007669"/>
    <property type="project" value="InterPro"/>
</dbReference>
<dbReference type="GO" id="GO:0031297">
    <property type="term" value="P:replication fork processing"/>
    <property type="evidence" value="ECO:0007669"/>
    <property type="project" value="TreeGrafter"/>
</dbReference>
<dbReference type="InterPro" id="IPR010003">
    <property type="entry name" value="HARP_dom"/>
</dbReference>
<dbReference type="CDD" id="cd18793">
    <property type="entry name" value="SF2_C_SNF"/>
    <property type="match status" value="1"/>
</dbReference>
<feature type="region of interest" description="Disordered" evidence="5">
    <location>
        <begin position="770"/>
        <end position="809"/>
    </location>
</feature>
<organism evidence="9 10">
    <name type="scientific">Pocillopora damicornis</name>
    <name type="common">Cauliflower coral</name>
    <name type="synonym">Millepora damicornis</name>
    <dbReference type="NCBI Taxonomy" id="46731"/>
    <lineage>
        <taxon>Eukaryota</taxon>
        <taxon>Metazoa</taxon>
        <taxon>Cnidaria</taxon>
        <taxon>Anthozoa</taxon>
        <taxon>Hexacorallia</taxon>
        <taxon>Scleractinia</taxon>
        <taxon>Astrocoeniina</taxon>
        <taxon>Pocilloporidae</taxon>
        <taxon>Pocillopora</taxon>
    </lineage>
</organism>
<keyword evidence="10" id="KW-1185">Reference proteome</keyword>
<dbReference type="Gene3D" id="3.40.50.10810">
    <property type="entry name" value="Tandem AAA-ATPase domain"/>
    <property type="match status" value="1"/>
</dbReference>
<sequence>MSAGGLTADQRRRIEENRRKALEKRAALQSQRQQQIAPSVTDGADGKFASSRMVTTSREERCLFPRGSSIKSREPQRQVSLQSREKSSLNGSNVNSQNNSADSMASASKTYNSAGSLNSFQRSISKFYRPQTSSSSFARNSETKFTSPCKSSGATATTTKSTSSKISPRAGTSKPNTGNVVNFKENSEKPVKGNCALISRQRFTVFVPYQAQLIGIFKTLPSRNYDAKTMQWDFSLTDYEKLMQAVQSMPPHITVEGLPKAVRSTFLTATPGTLKELPTSDINLNSVDYKLVKALMPFQIEGVSFGIRHDGRVLIADDMGLGKTIQAICVASYYRAEWPLLVITPSSLRITWQQAFTKWLPTVDPADINVVLTGKDNPTAGLINIISYDLMSKCVEELKKKQFRVIIADECHFIKNYKASRTQASLPLLKAATRVILLSGTPALSRPLELYTQICAIQPGLFPTFHLFGIRYCAGQQNRYGWDFSGASNMQELQLLLEEKMMIRRLKKDVLSQLPSKRRQMVLLDPSLIKTKTLEKAAKEVSKAKQQEQHGALLNYFFETSASKIPAVRDYILDLLESGRKFLVFAHHKKMMDAITSCLTQKKYKFIRIDGSTPAGIRQSLCDQFQQNKECLVAVLSITAANTGLTLTEASAVVFAELFWNPGALVQAEDRVHRIGQRNSVNIHYLVAKKTADDYLWPLIQNKLEVLGKAGLSEDMLEADCTFFKDPRQQTLFSFVESFVEDYATVSPSNKAKTSTSLNNNSDFEMHTESLAMETRQPKDGVSDARKGTKNERSASKTGSKLTDSVDDNFDWFDDIGDEEEVIDTALYDTIRSQEAQCESKCTAVTEPSAKRQRR</sequence>
<comment type="similarity">
    <text evidence="4">Belongs to the SNF2/RAD54 helicase family. SMARCAL1 subfamily.</text>
</comment>
<dbReference type="PROSITE" id="PS51467">
    <property type="entry name" value="HARP"/>
    <property type="match status" value="1"/>
</dbReference>
<dbReference type="InterPro" id="IPR038718">
    <property type="entry name" value="SNF2-like_sf"/>
</dbReference>
<evidence type="ECO:0000313" key="10">
    <source>
        <dbReference type="Proteomes" id="UP000275408"/>
    </source>
</evidence>
<feature type="region of interest" description="Disordered" evidence="5">
    <location>
        <begin position="1"/>
        <end position="107"/>
    </location>
</feature>
<dbReference type="EMBL" id="RCHS01002142">
    <property type="protein sequence ID" value="RMX49412.1"/>
    <property type="molecule type" value="Genomic_DNA"/>
</dbReference>
<feature type="compositionally biased region" description="Polar residues" evidence="5">
    <location>
        <begin position="77"/>
        <end position="107"/>
    </location>
</feature>
<dbReference type="GO" id="GO:0006281">
    <property type="term" value="P:DNA repair"/>
    <property type="evidence" value="ECO:0007669"/>
    <property type="project" value="TreeGrafter"/>
</dbReference>
<dbReference type="CDD" id="cd18010">
    <property type="entry name" value="DEXHc_HARP_SMARCAL1"/>
    <property type="match status" value="1"/>
</dbReference>
<evidence type="ECO:0000256" key="4">
    <source>
        <dbReference type="PROSITE-ProRule" id="PRU00800"/>
    </source>
</evidence>
<evidence type="ECO:0000256" key="3">
    <source>
        <dbReference type="ARBA" id="ARBA00023242"/>
    </source>
</evidence>
<dbReference type="Pfam" id="PF00176">
    <property type="entry name" value="SNF2-rel_dom"/>
    <property type="match status" value="1"/>
</dbReference>
<dbReference type="InterPro" id="IPR049730">
    <property type="entry name" value="SNF2/RAD54-like_C"/>
</dbReference>
<evidence type="ECO:0008006" key="11">
    <source>
        <dbReference type="Google" id="ProtNLM"/>
    </source>
</evidence>
<evidence type="ECO:0000259" key="6">
    <source>
        <dbReference type="PROSITE" id="PS51192"/>
    </source>
</evidence>
<dbReference type="SUPFAM" id="SSF52540">
    <property type="entry name" value="P-loop containing nucleoside triphosphate hydrolases"/>
    <property type="match status" value="2"/>
</dbReference>
<dbReference type="OMA" id="SKMFPNY"/>
<evidence type="ECO:0000313" key="9">
    <source>
        <dbReference type="EMBL" id="RMX49412.1"/>
    </source>
</evidence>
<dbReference type="PANTHER" id="PTHR45766">
    <property type="entry name" value="DNA ANNEALING HELICASE AND ENDONUCLEASE ZRANB3 FAMILY MEMBER"/>
    <property type="match status" value="1"/>
</dbReference>
<dbReference type="Pfam" id="PF00271">
    <property type="entry name" value="Helicase_C"/>
    <property type="match status" value="1"/>
</dbReference>
<feature type="compositionally biased region" description="Basic and acidic residues" evidence="5">
    <location>
        <begin position="9"/>
        <end position="26"/>
    </location>
</feature>
<comment type="caution">
    <text evidence="9">The sequence shown here is derived from an EMBL/GenBank/DDBJ whole genome shotgun (WGS) entry which is preliminary data.</text>
</comment>
<comment type="subcellular location">
    <subcellularLocation>
        <location evidence="1">Nucleus</location>
    </subcellularLocation>
</comment>
<dbReference type="SMART" id="SM00490">
    <property type="entry name" value="HELICc"/>
    <property type="match status" value="1"/>
</dbReference>
<evidence type="ECO:0000259" key="8">
    <source>
        <dbReference type="PROSITE" id="PS51467"/>
    </source>
</evidence>
<evidence type="ECO:0000256" key="5">
    <source>
        <dbReference type="SAM" id="MobiDB-lite"/>
    </source>
</evidence>
<dbReference type="Pfam" id="PF07443">
    <property type="entry name" value="HARP"/>
    <property type="match status" value="1"/>
</dbReference>
<proteinExistence type="inferred from homology"/>
<evidence type="ECO:0000256" key="2">
    <source>
        <dbReference type="ARBA" id="ARBA00022801"/>
    </source>
</evidence>
<feature type="domain" description="HARP" evidence="8">
    <location>
        <begin position="187"/>
        <end position="259"/>
    </location>
</feature>
<feature type="compositionally biased region" description="Low complexity" evidence="5">
    <location>
        <begin position="150"/>
        <end position="165"/>
    </location>
</feature>